<dbReference type="InterPro" id="IPR011990">
    <property type="entry name" value="TPR-like_helical_dom_sf"/>
</dbReference>
<dbReference type="AlphaFoldDB" id="A9KE27"/>
<dbReference type="Proteomes" id="UP000008555">
    <property type="component" value="Chromosome"/>
</dbReference>
<evidence type="ECO:0000313" key="2">
    <source>
        <dbReference type="Proteomes" id="UP000008555"/>
    </source>
</evidence>
<evidence type="ECO:0008006" key="3">
    <source>
        <dbReference type="Google" id="ProtNLM"/>
    </source>
</evidence>
<organism evidence="1 2">
    <name type="scientific">Coxiella burnetii (strain Dugway 5J108-111)</name>
    <dbReference type="NCBI Taxonomy" id="434922"/>
    <lineage>
        <taxon>Bacteria</taxon>
        <taxon>Pseudomonadati</taxon>
        <taxon>Pseudomonadota</taxon>
        <taxon>Gammaproteobacteria</taxon>
        <taxon>Legionellales</taxon>
        <taxon>Coxiellaceae</taxon>
        <taxon>Coxiella</taxon>
    </lineage>
</organism>
<dbReference type="EMBL" id="CP000733">
    <property type="protein sequence ID" value="ABS78319.1"/>
    <property type="molecule type" value="Genomic_DNA"/>
</dbReference>
<dbReference type="HOGENOM" id="CLU_065010_2_1_6"/>
<evidence type="ECO:0000313" key="1">
    <source>
        <dbReference type="EMBL" id="ABS78319.1"/>
    </source>
</evidence>
<dbReference type="SUPFAM" id="SSF48452">
    <property type="entry name" value="TPR-like"/>
    <property type="match status" value="1"/>
</dbReference>
<reference evidence="1 2" key="1">
    <citation type="journal article" date="2009" name="Infect. Immun.">
        <title>Comparative genomics reveal extensive transposon-mediated genomic plasticity and diversity among potential effector proteins within the genus Coxiella.</title>
        <authorList>
            <person name="Beare P.A."/>
            <person name="Unsworth N."/>
            <person name="Andoh M."/>
            <person name="Voth D.E."/>
            <person name="Omsland A."/>
            <person name="Gilk S.D."/>
            <person name="Williams K.P."/>
            <person name="Sobral B.W."/>
            <person name="Kupko J.J.III."/>
            <person name="Porcella S.F."/>
            <person name="Samuel J.E."/>
            <person name="Heinzen R.A."/>
        </authorList>
    </citation>
    <scope>NUCLEOTIDE SEQUENCE [LARGE SCALE GENOMIC DNA]</scope>
    <source>
        <strain evidence="1 2">Dugway 5J108-111</strain>
    </source>
</reference>
<protein>
    <recommendedName>
        <fullName evidence="3">DUF924 domain-containing protein</fullName>
    </recommendedName>
</protein>
<sequence length="198" mass="23546">MDRIDEILKFWFGRVEETIVPSENRARIWFGESPEVDREIAEKFSQDLEKAINGKCVEWEKNPRGQLALIITLDQFSRHVYRDSPKAFAQDDYALSICVNGIERHEDHKLSLIERVFYYFPLLHSEDLHHHEISIRGYQILFELALPETQVIYESFFKFANHHHHIIRRFGRFPQRNALLGRESTPEETQYLNEMKGS</sequence>
<dbReference type="KEGG" id="cbd:CBUD_1181"/>
<dbReference type="InterPro" id="IPR010323">
    <property type="entry name" value="DUF924"/>
</dbReference>
<dbReference type="PANTHER" id="PTHR23004:SF7">
    <property type="entry name" value="DUF924-DOMAIN-CONTAINING PROTEIN"/>
    <property type="match status" value="1"/>
</dbReference>
<gene>
    <name evidence="1" type="ordered locus">CBUD_1181</name>
</gene>
<dbReference type="RefSeq" id="WP_005768324.1">
    <property type="nucleotide sequence ID" value="NC_009727.1"/>
</dbReference>
<name>A9KE27_COXBN</name>
<accession>A9KE27</accession>
<dbReference type="Gene3D" id="1.25.40.10">
    <property type="entry name" value="Tetratricopeptide repeat domain"/>
    <property type="match status" value="1"/>
</dbReference>
<dbReference type="Gene3D" id="1.20.58.320">
    <property type="entry name" value="TPR-like"/>
    <property type="match status" value="1"/>
</dbReference>
<proteinExistence type="predicted"/>
<dbReference type="Pfam" id="PF06041">
    <property type="entry name" value="DUF924"/>
    <property type="match status" value="1"/>
</dbReference>
<dbReference type="PANTHER" id="PTHR23004">
    <property type="entry name" value="DOUBLECORTIN DOMAIN CONTAINING 2"/>
    <property type="match status" value="1"/>
</dbReference>